<keyword evidence="4" id="KW-0464">Manganese</keyword>
<evidence type="ECO:0000256" key="5">
    <source>
        <dbReference type="RuleBase" id="RU003684"/>
    </source>
</evidence>
<comment type="similarity">
    <text evidence="1">Belongs to the arginase family. Agmatinase subfamily.</text>
</comment>
<reference evidence="6 7" key="2">
    <citation type="journal article" date="2011" name="Stand. Genomic Sci.">
        <title>Complete genome sequence of Ferroglobus placidus AEDII12DO.</title>
        <authorList>
            <person name="Anderson I."/>
            <person name="Risso C."/>
            <person name="Holmes D."/>
            <person name="Lucas S."/>
            <person name="Copeland A."/>
            <person name="Lapidus A."/>
            <person name="Cheng J.F."/>
            <person name="Bruce D."/>
            <person name="Goodwin L."/>
            <person name="Pitluck S."/>
            <person name="Saunders E."/>
            <person name="Brettin T."/>
            <person name="Detter J.C."/>
            <person name="Han C."/>
            <person name="Tapia R."/>
            <person name="Larimer F."/>
            <person name="Land M."/>
            <person name="Hauser L."/>
            <person name="Woyke T."/>
            <person name="Lovley D."/>
            <person name="Kyrpides N."/>
            <person name="Ivanova N."/>
        </authorList>
    </citation>
    <scope>NUCLEOTIDE SEQUENCE [LARGE SCALE GENOMIC DNA]</scope>
    <source>
        <strain evidence="7">DSM 10642 / AEDII12DO</strain>
    </source>
</reference>
<dbReference type="GeneID" id="8777700"/>
<keyword evidence="2 4" id="KW-0479">Metal-binding</keyword>
<dbReference type="NCBIfam" id="TIGR01230">
    <property type="entry name" value="agmatinase"/>
    <property type="match status" value="1"/>
</dbReference>
<dbReference type="PaxDb" id="589924-Ferp_0206"/>
<evidence type="ECO:0000256" key="3">
    <source>
        <dbReference type="ARBA" id="ARBA00022801"/>
    </source>
</evidence>
<protein>
    <submittedName>
        <fullName evidence="6">Agmatinase</fullName>
    </submittedName>
</protein>
<comment type="cofactor">
    <cofactor evidence="4">
        <name>Mn(2+)</name>
        <dbReference type="ChEBI" id="CHEBI:29035"/>
    </cofactor>
    <text evidence="4">Binds 2 manganese ions per subunit.</text>
</comment>
<evidence type="ECO:0000256" key="4">
    <source>
        <dbReference type="PIRSR" id="PIRSR036979-1"/>
    </source>
</evidence>
<dbReference type="EMBL" id="CP001899">
    <property type="protein sequence ID" value="ADC64391.1"/>
    <property type="molecule type" value="Genomic_DNA"/>
</dbReference>
<dbReference type="InterPro" id="IPR023696">
    <property type="entry name" value="Ureohydrolase_dom_sf"/>
</dbReference>
<feature type="binding site" evidence="4">
    <location>
        <position position="206"/>
    </location>
    <ligand>
        <name>Mn(2+)</name>
        <dbReference type="ChEBI" id="CHEBI:29035"/>
        <label>1</label>
    </ligand>
</feature>
<dbReference type="PIRSF" id="PIRSF036979">
    <property type="entry name" value="Arginase"/>
    <property type="match status" value="1"/>
</dbReference>
<dbReference type="GO" id="GO:0046872">
    <property type="term" value="F:metal ion binding"/>
    <property type="evidence" value="ECO:0007669"/>
    <property type="project" value="UniProtKB-KW"/>
</dbReference>
<sequence length="276" mass="30979">MHIDSFFATANASIEEADYVIFGIPYDATQSFKPGSRFAPNAIREASWNLESYSLFFDFQLDFAKIADYGNVNCDGSFEEISERVSRLMENIRGIPIALGGEHTISYMVARNLKDFCYVVLDAHFDLRDGFDSNPFNHACTSRRIYELAGEVVQVGVRSGTKEEREFAEENGIEVFYSWEIMEYGVEEVLEILEAYDSIYLSIDVDVFDPAYAPGVSTPEPFGLKPIDALKIIDEVSDRVVGFDVVEVIPDSNKITQTLAAKLVNEFIAANASLRF</sequence>
<dbReference type="PROSITE" id="PS01053">
    <property type="entry name" value="ARGINASE_1"/>
    <property type="match status" value="1"/>
</dbReference>
<dbReference type="OrthoDB" id="7186at2157"/>
<dbReference type="InterPro" id="IPR005925">
    <property type="entry name" value="Agmatinase-rel"/>
</dbReference>
<dbReference type="Pfam" id="PF00491">
    <property type="entry name" value="Arginase"/>
    <property type="match status" value="1"/>
</dbReference>
<dbReference type="CDD" id="cd11593">
    <property type="entry name" value="Agmatinase-like_2"/>
    <property type="match status" value="1"/>
</dbReference>
<feature type="binding site" evidence="4">
    <location>
        <position position="204"/>
    </location>
    <ligand>
        <name>Mn(2+)</name>
        <dbReference type="ChEBI" id="CHEBI:29035"/>
        <label>1</label>
    </ligand>
</feature>
<evidence type="ECO:0000313" key="6">
    <source>
        <dbReference type="EMBL" id="ADC64391.1"/>
    </source>
</evidence>
<name>D3S1T4_FERPA</name>
<gene>
    <name evidence="6" type="ordered locus">Ferp_0206</name>
</gene>
<evidence type="ECO:0000256" key="1">
    <source>
        <dbReference type="ARBA" id="ARBA00009227"/>
    </source>
</evidence>
<dbReference type="HOGENOM" id="CLU_039478_0_2_2"/>
<accession>D3S1T4</accession>
<organism evidence="6 7">
    <name type="scientific">Ferroglobus placidus (strain DSM 10642 / AEDII12DO)</name>
    <dbReference type="NCBI Taxonomy" id="589924"/>
    <lineage>
        <taxon>Archaea</taxon>
        <taxon>Methanobacteriati</taxon>
        <taxon>Methanobacteriota</taxon>
        <taxon>Archaeoglobi</taxon>
        <taxon>Archaeoglobales</taxon>
        <taxon>Archaeoglobaceae</taxon>
        <taxon>Ferroglobus</taxon>
    </lineage>
</organism>
<dbReference type="SUPFAM" id="SSF52768">
    <property type="entry name" value="Arginase/deacetylase"/>
    <property type="match status" value="1"/>
</dbReference>
<dbReference type="InterPro" id="IPR020855">
    <property type="entry name" value="Ureohydrolase_Mn_BS"/>
</dbReference>
<feature type="binding site" evidence="4">
    <location>
        <position position="122"/>
    </location>
    <ligand>
        <name>Mn(2+)</name>
        <dbReference type="ChEBI" id="CHEBI:29035"/>
        <label>1</label>
    </ligand>
</feature>
<feature type="binding site" evidence="4">
    <location>
        <position position="124"/>
    </location>
    <ligand>
        <name>Mn(2+)</name>
        <dbReference type="ChEBI" id="CHEBI:29035"/>
        <label>2</label>
    </ligand>
</feature>
<feature type="binding site" evidence="4">
    <location>
        <position position="103"/>
    </location>
    <ligand>
        <name>Mn(2+)</name>
        <dbReference type="ChEBI" id="CHEBI:29035"/>
        <label>1</label>
    </ligand>
</feature>
<keyword evidence="3 5" id="KW-0378">Hydrolase</keyword>
<feature type="binding site" evidence="4">
    <location>
        <position position="126"/>
    </location>
    <ligand>
        <name>Mn(2+)</name>
        <dbReference type="ChEBI" id="CHEBI:29035"/>
        <label>2</label>
    </ligand>
</feature>
<dbReference type="GO" id="GO:0008783">
    <property type="term" value="F:agmatinase activity"/>
    <property type="evidence" value="ECO:0007669"/>
    <property type="project" value="TreeGrafter"/>
</dbReference>
<dbReference type="GO" id="GO:0033389">
    <property type="term" value="P:putrescine biosynthetic process from arginine, via agmatine"/>
    <property type="evidence" value="ECO:0007669"/>
    <property type="project" value="TreeGrafter"/>
</dbReference>
<dbReference type="PROSITE" id="PS51409">
    <property type="entry name" value="ARGINASE_2"/>
    <property type="match status" value="1"/>
</dbReference>
<evidence type="ECO:0000313" key="7">
    <source>
        <dbReference type="Proteomes" id="UP000002613"/>
    </source>
</evidence>
<keyword evidence="7" id="KW-1185">Reference proteome</keyword>
<evidence type="ECO:0000256" key="2">
    <source>
        <dbReference type="ARBA" id="ARBA00022723"/>
    </source>
</evidence>
<dbReference type="eggNOG" id="arCOG01700">
    <property type="taxonomic scope" value="Archaea"/>
</dbReference>
<dbReference type="InterPro" id="IPR006035">
    <property type="entry name" value="Ureohydrolase"/>
</dbReference>
<dbReference type="PANTHER" id="PTHR11358">
    <property type="entry name" value="ARGINASE/AGMATINASE"/>
    <property type="match status" value="1"/>
</dbReference>
<dbReference type="STRING" id="589924.Ferp_0206"/>
<dbReference type="PANTHER" id="PTHR11358:SF26">
    <property type="entry name" value="GUANIDINO ACID HYDROLASE, MITOCHONDRIAL"/>
    <property type="match status" value="1"/>
</dbReference>
<reference evidence="7" key="1">
    <citation type="submission" date="2010-02" db="EMBL/GenBank/DDBJ databases">
        <title>Complete sequence of Ferroglobus placidus DSM 10642.</title>
        <authorList>
            <consortium name="US DOE Joint Genome Institute"/>
            <person name="Lucas S."/>
            <person name="Copeland A."/>
            <person name="Lapidus A."/>
            <person name="Cheng J.-F."/>
            <person name="Bruce D."/>
            <person name="Goodwin L."/>
            <person name="Pitluck S."/>
            <person name="Saunders E."/>
            <person name="Brettin T."/>
            <person name="Detter J.C."/>
            <person name="Han C."/>
            <person name="Tapia R."/>
            <person name="Larimer F."/>
            <person name="Land M."/>
            <person name="Hauser L."/>
            <person name="Kyrpides N."/>
            <person name="Ivanova N."/>
            <person name="Holmes D."/>
            <person name="Lovley D."/>
            <person name="Kyrpides N."/>
            <person name="Anderson I.J."/>
            <person name="Woyke T."/>
        </authorList>
    </citation>
    <scope>NUCLEOTIDE SEQUENCE [LARGE SCALE GENOMIC DNA]</scope>
    <source>
        <strain evidence="7">DSM 10642 / AEDII12DO</strain>
    </source>
</reference>
<dbReference type="KEGG" id="fpl:Ferp_0206"/>
<dbReference type="Proteomes" id="UP000002613">
    <property type="component" value="Chromosome"/>
</dbReference>
<proteinExistence type="inferred from homology"/>
<dbReference type="AlphaFoldDB" id="D3S1T4"/>
<dbReference type="RefSeq" id="WP_012964738.1">
    <property type="nucleotide sequence ID" value="NC_013849.1"/>
</dbReference>
<dbReference type="Gene3D" id="3.40.800.10">
    <property type="entry name" value="Ureohydrolase domain"/>
    <property type="match status" value="1"/>
</dbReference>